<dbReference type="Pfam" id="PF00083">
    <property type="entry name" value="Sugar_tr"/>
    <property type="match status" value="1"/>
</dbReference>
<dbReference type="AlphaFoldDB" id="A0A165GH99"/>
<feature type="transmembrane region" description="Helical" evidence="9">
    <location>
        <begin position="432"/>
        <end position="450"/>
    </location>
</feature>
<dbReference type="PANTHER" id="PTHR48022">
    <property type="entry name" value="PLASTIDIC GLUCOSE TRANSPORTER 4"/>
    <property type="match status" value="1"/>
</dbReference>
<evidence type="ECO:0000256" key="3">
    <source>
        <dbReference type="ARBA" id="ARBA00022448"/>
    </source>
</evidence>
<keyword evidence="6 9" id="KW-0472">Membrane</keyword>
<reference evidence="11 12" key="1">
    <citation type="journal article" date="2016" name="Mol. Biol. Evol.">
        <title>Comparative Genomics of Early-Diverging Mushroom-Forming Fungi Provides Insights into the Origins of Lignocellulose Decay Capabilities.</title>
        <authorList>
            <person name="Nagy L.G."/>
            <person name="Riley R."/>
            <person name="Tritt A."/>
            <person name="Adam C."/>
            <person name="Daum C."/>
            <person name="Floudas D."/>
            <person name="Sun H."/>
            <person name="Yadav J.S."/>
            <person name="Pangilinan J."/>
            <person name="Larsson K.H."/>
            <person name="Matsuura K."/>
            <person name="Barry K."/>
            <person name="Labutti K."/>
            <person name="Kuo R."/>
            <person name="Ohm R.A."/>
            <person name="Bhattacharya S.S."/>
            <person name="Shirouzu T."/>
            <person name="Yoshinaga Y."/>
            <person name="Martin F.M."/>
            <person name="Grigoriev I.V."/>
            <person name="Hibbett D.S."/>
        </authorList>
    </citation>
    <scope>NUCLEOTIDE SEQUENCE [LARGE SCALE GENOMIC DNA]</scope>
    <source>
        <strain evidence="11 12">HHB12733</strain>
    </source>
</reference>
<evidence type="ECO:0000313" key="12">
    <source>
        <dbReference type="Proteomes" id="UP000076842"/>
    </source>
</evidence>
<feature type="transmembrane region" description="Helical" evidence="9">
    <location>
        <begin position="15"/>
        <end position="33"/>
    </location>
</feature>
<feature type="transmembrane region" description="Helical" evidence="9">
    <location>
        <begin position="58"/>
        <end position="80"/>
    </location>
</feature>
<evidence type="ECO:0000256" key="7">
    <source>
        <dbReference type="ARBA" id="ARBA00049119"/>
    </source>
</evidence>
<gene>
    <name evidence="11" type="ORF">CALCODRAFT_259250</name>
</gene>
<dbReference type="PRINTS" id="PR00171">
    <property type="entry name" value="SUGRTRNSPORT"/>
</dbReference>
<organism evidence="11 12">
    <name type="scientific">Calocera cornea HHB12733</name>
    <dbReference type="NCBI Taxonomy" id="1353952"/>
    <lineage>
        <taxon>Eukaryota</taxon>
        <taxon>Fungi</taxon>
        <taxon>Dikarya</taxon>
        <taxon>Basidiomycota</taxon>
        <taxon>Agaricomycotina</taxon>
        <taxon>Dacrymycetes</taxon>
        <taxon>Dacrymycetales</taxon>
        <taxon>Dacrymycetaceae</taxon>
        <taxon>Calocera</taxon>
    </lineage>
</organism>
<dbReference type="InterPro" id="IPR036259">
    <property type="entry name" value="MFS_trans_sf"/>
</dbReference>
<feature type="transmembrane region" description="Helical" evidence="9">
    <location>
        <begin position="115"/>
        <end position="134"/>
    </location>
</feature>
<dbReference type="PROSITE" id="PS50850">
    <property type="entry name" value="MFS"/>
    <property type="match status" value="1"/>
</dbReference>
<evidence type="ECO:0000256" key="2">
    <source>
        <dbReference type="ARBA" id="ARBA00010992"/>
    </source>
</evidence>
<evidence type="ECO:0000313" key="11">
    <source>
        <dbReference type="EMBL" id="KZT58071.1"/>
    </source>
</evidence>
<keyword evidence="12" id="KW-1185">Reference proteome</keyword>
<comment type="similarity">
    <text evidence="2 8">Belongs to the major facilitator superfamily. Sugar transporter (TC 2.A.1.1) family.</text>
</comment>
<feature type="transmembrane region" description="Helical" evidence="9">
    <location>
        <begin position="178"/>
        <end position="200"/>
    </location>
</feature>
<dbReference type="InterPro" id="IPR005829">
    <property type="entry name" value="Sugar_transporter_CS"/>
</dbReference>
<evidence type="ECO:0000256" key="5">
    <source>
        <dbReference type="ARBA" id="ARBA00022989"/>
    </source>
</evidence>
<dbReference type="SUPFAM" id="SSF103473">
    <property type="entry name" value="MFS general substrate transporter"/>
    <property type="match status" value="1"/>
</dbReference>
<evidence type="ECO:0000256" key="8">
    <source>
        <dbReference type="RuleBase" id="RU003346"/>
    </source>
</evidence>
<evidence type="ECO:0000259" key="10">
    <source>
        <dbReference type="PROSITE" id="PS50850"/>
    </source>
</evidence>
<dbReference type="InParanoid" id="A0A165GH99"/>
<dbReference type="PANTHER" id="PTHR48022:SF28">
    <property type="entry name" value="MAJOR FACILITATOR SUPERFAMILY (MFS) PROFILE DOMAIN-CONTAINING PROTEIN-RELATED"/>
    <property type="match status" value="1"/>
</dbReference>
<feature type="transmembrane region" description="Helical" evidence="9">
    <location>
        <begin position="146"/>
        <end position="166"/>
    </location>
</feature>
<keyword evidence="4 9" id="KW-0812">Transmembrane</keyword>
<evidence type="ECO:0000256" key="1">
    <source>
        <dbReference type="ARBA" id="ARBA00004141"/>
    </source>
</evidence>
<keyword evidence="3 8" id="KW-0813">Transport</keyword>
<dbReference type="FunFam" id="1.20.1250.20:FF:000090">
    <property type="entry name" value="MFS sugar transporter, putative"/>
    <property type="match status" value="1"/>
</dbReference>
<dbReference type="InterPro" id="IPR005828">
    <property type="entry name" value="MFS_sugar_transport-like"/>
</dbReference>
<protein>
    <submittedName>
        <fullName evidence="11">General substrate transporter</fullName>
    </submittedName>
</protein>
<dbReference type="Proteomes" id="UP000076842">
    <property type="component" value="Unassembled WGS sequence"/>
</dbReference>
<dbReference type="InterPro" id="IPR020846">
    <property type="entry name" value="MFS_dom"/>
</dbReference>
<proteinExistence type="inferred from homology"/>
<dbReference type="EMBL" id="KV423955">
    <property type="protein sequence ID" value="KZT58071.1"/>
    <property type="molecule type" value="Genomic_DNA"/>
</dbReference>
<dbReference type="GO" id="GO:0016020">
    <property type="term" value="C:membrane"/>
    <property type="evidence" value="ECO:0007669"/>
    <property type="project" value="UniProtKB-SubCell"/>
</dbReference>
<feature type="domain" description="Major facilitator superfamily (MFS) profile" evidence="10">
    <location>
        <begin position="20"/>
        <end position="454"/>
    </location>
</feature>
<dbReference type="InterPro" id="IPR050360">
    <property type="entry name" value="MFS_Sugar_Transporters"/>
</dbReference>
<comment type="catalytic activity">
    <reaction evidence="7">
        <text>myo-inositol(out) + H(+)(out) = myo-inositol(in) + H(+)(in)</text>
        <dbReference type="Rhea" id="RHEA:60364"/>
        <dbReference type="ChEBI" id="CHEBI:15378"/>
        <dbReference type="ChEBI" id="CHEBI:17268"/>
    </reaction>
</comment>
<name>A0A165GH99_9BASI</name>
<evidence type="ECO:0000256" key="6">
    <source>
        <dbReference type="ARBA" id="ARBA00023136"/>
    </source>
</evidence>
<feature type="transmembrane region" description="Helical" evidence="9">
    <location>
        <begin position="364"/>
        <end position="389"/>
    </location>
</feature>
<feature type="transmembrane region" description="Helical" evidence="9">
    <location>
        <begin position="89"/>
        <end position="109"/>
    </location>
</feature>
<dbReference type="Gene3D" id="1.20.1250.20">
    <property type="entry name" value="MFS general substrate transporter like domains"/>
    <property type="match status" value="1"/>
</dbReference>
<evidence type="ECO:0000256" key="9">
    <source>
        <dbReference type="SAM" id="Phobius"/>
    </source>
</evidence>
<feature type="transmembrane region" description="Helical" evidence="9">
    <location>
        <begin position="303"/>
        <end position="325"/>
    </location>
</feature>
<dbReference type="OrthoDB" id="2544694at2759"/>
<accession>A0A165GH99</accession>
<keyword evidence="5 9" id="KW-1133">Transmembrane helix</keyword>
<dbReference type="InterPro" id="IPR003663">
    <property type="entry name" value="Sugar/inositol_transpt"/>
</dbReference>
<dbReference type="NCBIfam" id="TIGR00879">
    <property type="entry name" value="SP"/>
    <property type="match status" value="1"/>
</dbReference>
<dbReference type="PROSITE" id="PS00217">
    <property type="entry name" value="SUGAR_TRANSPORT_2"/>
    <property type="match status" value="1"/>
</dbReference>
<feature type="transmembrane region" description="Helical" evidence="9">
    <location>
        <begin position="337"/>
        <end position="358"/>
    </location>
</feature>
<evidence type="ECO:0000256" key="4">
    <source>
        <dbReference type="ARBA" id="ARBA00022692"/>
    </source>
</evidence>
<dbReference type="GO" id="GO:0005351">
    <property type="term" value="F:carbohydrate:proton symporter activity"/>
    <property type="evidence" value="ECO:0007669"/>
    <property type="project" value="TreeGrafter"/>
</dbReference>
<feature type="transmembrane region" description="Helical" evidence="9">
    <location>
        <begin position="401"/>
        <end position="420"/>
    </location>
</feature>
<comment type="subcellular location">
    <subcellularLocation>
        <location evidence="1">Membrane</location>
        <topology evidence="1">Multi-pass membrane protein</topology>
    </subcellularLocation>
</comment>
<sequence length="546" mass="58981">MGLLWTEESPLRGKALVAAITSVCSSGFLLFGYDQGVMSGVIVSQNFLDLMGNPNPSLTGAISSLYDVGAIFGGLACAVFGERIGRRGVLMYGSIVTIIGAILQCATYSLAQMLVGRVVTGLGVGFICSICAVYQAEISVPTHRGWLTCCQLTTMLFGLMVAYWLNYGLSFTASTVQWRFPLAFQIIFAIYTGLVTVFLPDTPRWLMRHRPKSGEGLAVLAALRGEGKDHPVVKTEAEEIQSAIAVEEAEEGGWLDVFRDGGVKGNVRVALAMGIQFMQQMTGINIVTYYAPTLFQTSLGMGHSLALLLGCILQVWYVSASFLTWYTIDRVGRRPLLIINAIGMCLILVGEAICVAVGGTAAGVAAVVLIFLFEGCFTWGWMATVWVYPPEIMPLKTRSKGASLATAADFAGNFLVVEVTPVMLANIGYRSYLVWAVLNLANAFIVFFCYPETANLTLESVDSLFVVGKQPVEKPPMTEQGSDEQVVVAPRDVTGYSLGLDRITLPVVRRAKAMQVELKQKRAEGSKTIGMGDVEKLGGDTRVERA</sequence>